<feature type="signal peptide" evidence="2">
    <location>
        <begin position="1"/>
        <end position="19"/>
    </location>
</feature>
<keyword evidence="1" id="KW-0812">Transmembrane</keyword>
<proteinExistence type="predicted"/>
<protein>
    <submittedName>
        <fullName evidence="4">Uncharacterized protein LOC106054313 isoform X1</fullName>
    </submittedName>
</protein>
<sequence>MLTYFTVAVLYLSVGVLLGQDSDSTTATDEASTENMFTDYFTDYVTDKVTSNVEVNVTDDVTKAGTDKITGGVTRGAKDTFKGNVTEDVSENVTDAVHENVTTAFDTDNSKTSDVNLNATQSDQNVTQASLDSSLGLNGTTPQSKVNATGTTQLADSKAANVTVGAIDVNQPNNGAPNLSSARFEQVDVTKYCIQMEWAGMDFLSNKIQVNVTNNKTQKVLQFNVSASDWKFRVCDLDEEQSYLVKLADPLWPPGEVIETIMWTLQATPPYPPLPRVDYTTEKSIALTIFPVDFDQNTGPFSGFDIRISKLIDSENQERRYRYGDFLLGTPRGFSVTVLPTNTEQQFIIGDTNDGSNYKLTKDTEYVVYVGTVSTVAHISTHAYVSILATTCIINIHVIVMFLCFVVGIILLAYTISFIVWKRKKNEEHFNMAKQDELLLYLQDSAPKEVGNAHGGGESLPHTDDPIQLSSLILKRHLNRARLSIKD</sequence>
<dbReference type="Proteomes" id="UP001165740">
    <property type="component" value="Chromosome 16"/>
</dbReference>
<gene>
    <name evidence="4" type="primary">LOC106054313</name>
</gene>
<dbReference type="GeneID" id="106054313"/>
<feature type="chain" id="PRO_5040956626" evidence="2">
    <location>
        <begin position="20"/>
        <end position="487"/>
    </location>
</feature>
<keyword evidence="3" id="KW-1185">Reference proteome</keyword>
<dbReference type="AlphaFoldDB" id="A0A9W2Z746"/>
<name>A0A9W2Z746_BIOGL</name>
<reference evidence="4" key="1">
    <citation type="submission" date="2025-08" db="UniProtKB">
        <authorList>
            <consortium name="RefSeq"/>
        </authorList>
    </citation>
    <scope>IDENTIFICATION</scope>
</reference>
<keyword evidence="1" id="KW-0472">Membrane</keyword>
<evidence type="ECO:0000256" key="2">
    <source>
        <dbReference type="SAM" id="SignalP"/>
    </source>
</evidence>
<organism evidence="3 4">
    <name type="scientific">Biomphalaria glabrata</name>
    <name type="common">Bloodfluke planorb</name>
    <name type="synonym">Freshwater snail</name>
    <dbReference type="NCBI Taxonomy" id="6526"/>
    <lineage>
        <taxon>Eukaryota</taxon>
        <taxon>Metazoa</taxon>
        <taxon>Spiralia</taxon>
        <taxon>Lophotrochozoa</taxon>
        <taxon>Mollusca</taxon>
        <taxon>Gastropoda</taxon>
        <taxon>Heterobranchia</taxon>
        <taxon>Euthyneura</taxon>
        <taxon>Panpulmonata</taxon>
        <taxon>Hygrophila</taxon>
        <taxon>Lymnaeoidea</taxon>
        <taxon>Planorbidae</taxon>
        <taxon>Biomphalaria</taxon>
    </lineage>
</organism>
<evidence type="ECO:0000313" key="3">
    <source>
        <dbReference type="Proteomes" id="UP001165740"/>
    </source>
</evidence>
<keyword evidence="2" id="KW-0732">Signal</keyword>
<accession>A0A9W2Z746</accession>
<feature type="transmembrane region" description="Helical" evidence="1">
    <location>
        <begin position="396"/>
        <end position="421"/>
    </location>
</feature>
<evidence type="ECO:0000313" key="4">
    <source>
        <dbReference type="RefSeq" id="XP_055870751.1"/>
    </source>
</evidence>
<keyword evidence="1" id="KW-1133">Transmembrane helix</keyword>
<dbReference type="RefSeq" id="XP_055870751.1">
    <property type="nucleotide sequence ID" value="XM_056014776.1"/>
</dbReference>
<dbReference type="OrthoDB" id="6159676at2759"/>
<evidence type="ECO:0000256" key="1">
    <source>
        <dbReference type="SAM" id="Phobius"/>
    </source>
</evidence>